<gene>
    <name evidence="10" type="ORF">PHAECO_LOCUS4696</name>
</gene>
<keyword evidence="2" id="KW-0813">Transport</keyword>
<dbReference type="InterPro" id="IPR005829">
    <property type="entry name" value="Sugar_transporter_CS"/>
</dbReference>
<dbReference type="PROSITE" id="PS00216">
    <property type="entry name" value="SUGAR_TRANSPORT_1"/>
    <property type="match status" value="1"/>
</dbReference>
<evidence type="ECO:0000256" key="2">
    <source>
        <dbReference type="ARBA" id="ARBA00022448"/>
    </source>
</evidence>
<comment type="subcellular location">
    <subcellularLocation>
        <location evidence="1">Cell membrane</location>
        <topology evidence="1">Multi-pass membrane protein</topology>
    </subcellularLocation>
</comment>
<evidence type="ECO:0000256" key="3">
    <source>
        <dbReference type="ARBA" id="ARBA00022475"/>
    </source>
</evidence>
<feature type="transmembrane region" description="Helical" evidence="8">
    <location>
        <begin position="87"/>
        <end position="110"/>
    </location>
</feature>
<reference evidence="10" key="2">
    <citation type="submission" date="2022-10" db="EMBL/GenBank/DDBJ databases">
        <authorList>
            <consortium name="ENA_rothamsted_submissions"/>
            <consortium name="culmorum"/>
            <person name="King R."/>
        </authorList>
    </citation>
    <scope>NUCLEOTIDE SEQUENCE</scope>
</reference>
<dbReference type="GO" id="GO:0022857">
    <property type="term" value="F:transmembrane transporter activity"/>
    <property type="evidence" value="ECO:0007669"/>
    <property type="project" value="InterPro"/>
</dbReference>
<feature type="transmembrane region" description="Helical" evidence="8">
    <location>
        <begin position="429"/>
        <end position="451"/>
    </location>
</feature>
<dbReference type="Proteomes" id="UP001153737">
    <property type="component" value="Chromosome 15"/>
</dbReference>
<accession>A0A9P0GSC4</accession>
<dbReference type="InterPro" id="IPR036259">
    <property type="entry name" value="MFS_trans_sf"/>
</dbReference>
<name>A0A9P0GSC4_PHACE</name>
<dbReference type="AlphaFoldDB" id="A0A9P0GSC4"/>
<keyword evidence="7 8" id="KW-0472">Membrane</keyword>
<feature type="transmembrane region" description="Helical" evidence="8">
    <location>
        <begin position="42"/>
        <end position="67"/>
    </location>
</feature>
<feature type="transmembrane region" description="Helical" evidence="8">
    <location>
        <begin position="391"/>
        <end position="417"/>
    </location>
</feature>
<sequence length="496" mass="55373">MNSNCEKFDIEQLTFDLSSSPADAEFDLLESENEENQQQASLFLYFSAMIVCMVSSVKVGLYVVWIAPLAENLLSDDPNVNPLEAPITTTQLSTIGAILTLSLVIGSLVLGKISDIFGRKKAMIVLSVPTILLEMFLAFATNIYMIYIPLILMGFCLGGTQVAGRIYLAEIGEDHHKTQLVCFGVLGTPLGNVCSFLISSFIPSYKIFNLVCSILLMISLGCLIIFLPETPVFLISKNKEKEAFRTLKMLRNKNNNGVHKELRSISHVLLRTSQMKKMDLTSMFSNRAIRTALIITLGVHLIAFTDGASVIMCFLVLIFERAGTTVPNYVSINLMSILQLFFCAIATKTSGRYGRRTLLLIFTLGNALSLFSIGVFFFLKSIGSSFITYISWWPIFGLILFYMSNALGLASISWVIASEVFPTNVISMTMSLLACFDGLVVSLMIFLFPIIMEYYGMHWNFFLYSVICLLGYAFIYFKLPETKDKSLLQIQAILER</sequence>
<evidence type="ECO:0000256" key="8">
    <source>
        <dbReference type="SAM" id="Phobius"/>
    </source>
</evidence>
<feature type="transmembrane region" description="Helical" evidence="8">
    <location>
        <begin position="207"/>
        <end position="227"/>
    </location>
</feature>
<evidence type="ECO:0000313" key="10">
    <source>
        <dbReference type="EMBL" id="CAH1154010.1"/>
    </source>
</evidence>
<feature type="transmembrane region" description="Helical" evidence="8">
    <location>
        <begin position="180"/>
        <end position="201"/>
    </location>
</feature>
<dbReference type="FunFam" id="1.20.1250.20:FF:000218">
    <property type="entry name" value="facilitated trehalose transporter Tret1"/>
    <property type="match status" value="1"/>
</dbReference>
<dbReference type="Gene3D" id="1.20.1250.20">
    <property type="entry name" value="MFS general substrate transporter like domains"/>
    <property type="match status" value="1"/>
</dbReference>
<evidence type="ECO:0000256" key="6">
    <source>
        <dbReference type="ARBA" id="ARBA00022989"/>
    </source>
</evidence>
<feature type="domain" description="Major facilitator superfamily (MFS) profile" evidence="9">
    <location>
        <begin position="44"/>
        <end position="483"/>
    </location>
</feature>
<dbReference type="InterPro" id="IPR005828">
    <property type="entry name" value="MFS_sugar_transport-like"/>
</dbReference>
<feature type="transmembrane region" description="Helical" evidence="8">
    <location>
        <begin position="146"/>
        <end position="168"/>
    </location>
</feature>
<feature type="transmembrane region" description="Helical" evidence="8">
    <location>
        <begin position="292"/>
        <end position="317"/>
    </location>
</feature>
<evidence type="ECO:0000256" key="1">
    <source>
        <dbReference type="ARBA" id="ARBA00004651"/>
    </source>
</evidence>
<keyword evidence="3" id="KW-1003">Cell membrane</keyword>
<protein>
    <recommendedName>
        <fullName evidence="9">Major facilitator superfamily (MFS) profile domain-containing protein</fullName>
    </recommendedName>
</protein>
<organism evidence="10 11">
    <name type="scientific">Phaedon cochleariae</name>
    <name type="common">Mustard beetle</name>
    <dbReference type="NCBI Taxonomy" id="80249"/>
    <lineage>
        <taxon>Eukaryota</taxon>
        <taxon>Metazoa</taxon>
        <taxon>Ecdysozoa</taxon>
        <taxon>Arthropoda</taxon>
        <taxon>Hexapoda</taxon>
        <taxon>Insecta</taxon>
        <taxon>Pterygota</taxon>
        <taxon>Neoptera</taxon>
        <taxon>Endopterygota</taxon>
        <taxon>Coleoptera</taxon>
        <taxon>Polyphaga</taxon>
        <taxon>Cucujiformia</taxon>
        <taxon>Chrysomeloidea</taxon>
        <taxon>Chrysomelidae</taxon>
        <taxon>Chrysomelinae</taxon>
        <taxon>Chrysomelini</taxon>
        <taxon>Phaedon</taxon>
    </lineage>
</organism>
<dbReference type="InterPro" id="IPR020846">
    <property type="entry name" value="MFS_dom"/>
</dbReference>
<feature type="transmembrane region" description="Helical" evidence="8">
    <location>
        <begin position="122"/>
        <end position="140"/>
    </location>
</feature>
<evidence type="ECO:0000259" key="9">
    <source>
        <dbReference type="PROSITE" id="PS50850"/>
    </source>
</evidence>
<dbReference type="OrthoDB" id="6696619at2759"/>
<keyword evidence="11" id="KW-1185">Reference proteome</keyword>
<reference evidence="10" key="1">
    <citation type="submission" date="2022-01" db="EMBL/GenBank/DDBJ databases">
        <authorList>
            <person name="King R."/>
        </authorList>
    </citation>
    <scope>NUCLEOTIDE SEQUENCE</scope>
</reference>
<proteinExistence type="predicted"/>
<dbReference type="GO" id="GO:0005886">
    <property type="term" value="C:plasma membrane"/>
    <property type="evidence" value="ECO:0007669"/>
    <property type="project" value="UniProtKB-SubCell"/>
</dbReference>
<keyword evidence="4" id="KW-0762">Sugar transport</keyword>
<dbReference type="PROSITE" id="PS50850">
    <property type="entry name" value="MFS"/>
    <property type="match status" value="1"/>
</dbReference>
<dbReference type="InterPro" id="IPR050549">
    <property type="entry name" value="MFS_Trehalose_Transporter"/>
</dbReference>
<dbReference type="PANTHER" id="PTHR48021:SF1">
    <property type="entry name" value="GH07001P-RELATED"/>
    <property type="match status" value="1"/>
</dbReference>
<dbReference type="PROSITE" id="PS00217">
    <property type="entry name" value="SUGAR_TRANSPORT_2"/>
    <property type="match status" value="1"/>
</dbReference>
<feature type="transmembrane region" description="Helical" evidence="8">
    <location>
        <begin position="358"/>
        <end position="379"/>
    </location>
</feature>
<keyword evidence="5 8" id="KW-0812">Transmembrane</keyword>
<dbReference type="EMBL" id="OU896721">
    <property type="protein sequence ID" value="CAH1154010.1"/>
    <property type="molecule type" value="Genomic_DNA"/>
</dbReference>
<evidence type="ECO:0000256" key="7">
    <source>
        <dbReference type="ARBA" id="ARBA00023136"/>
    </source>
</evidence>
<feature type="transmembrane region" description="Helical" evidence="8">
    <location>
        <begin position="457"/>
        <end position="477"/>
    </location>
</feature>
<dbReference type="PANTHER" id="PTHR48021">
    <property type="match status" value="1"/>
</dbReference>
<evidence type="ECO:0000256" key="5">
    <source>
        <dbReference type="ARBA" id="ARBA00022692"/>
    </source>
</evidence>
<evidence type="ECO:0000256" key="4">
    <source>
        <dbReference type="ARBA" id="ARBA00022597"/>
    </source>
</evidence>
<keyword evidence="6 8" id="KW-1133">Transmembrane helix</keyword>
<evidence type="ECO:0000313" key="11">
    <source>
        <dbReference type="Proteomes" id="UP001153737"/>
    </source>
</evidence>
<dbReference type="Pfam" id="PF00083">
    <property type="entry name" value="Sugar_tr"/>
    <property type="match status" value="1"/>
</dbReference>
<feature type="transmembrane region" description="Helical" evidence="8">
    <location>
        <begin position="329"/>
        <end position="346"/>
    </location>
</feature>
<dbReference type="SUPFAM" id="SSF103473">
    <property type="entry name" value="MFS general substrate transporter"/>
    <property type="match status" value="1"/>
</dbReference>